<evidence type="ECO:0000256" key="2">
    <source>
        <dbReference type="ARBA" id="ARBA00008657"/>
    </source>
</evidence>
<comment type="caution">
    <text evidence="6">The sequence shown here is derived from an EMBL/GenBank/DDBJ whole genome shotgun (WGS) entry which is preliminary data.</text>
</comment>
<dbReference type="EMBL" id="JAOCDZ010000018">
    <property type="protein sequence ID" value="MDH0738660.1"/>
    <property type="molecule type" value="Genomic_DNA"/>
</dbReference>
<dbReference type="GO" id="GO:0000018">
    <property type="term" value="P:regulation of DNA recombination"/>
    <property type="evidence" value="ECO:0007669"/>
    <property type="project" value="TreeGrafter"/>
</dbReference>
<dbReference type="GO" id="GO:0006310">
    <property type="term" value="P:DNA recombination"/>
    <property type="evidence" value="ECO:0007669"/>
    <property type="project" value="UniProtKB-KW"/>
</dbReference>
<evidence type="ECO:0000256" key="5">
    <source>
        <dbReference type="ARBA" id="ARBA00023172"/>
    </source>
</evidence>
<dbReference type="GO" id="GO:0003690">
    <property type="term" value="F:double-stranded DNA binding"/>
    <property type="evidence" value="ECO:0007669"/>
    <property type="project" value="TreeGrafter"/>
</dbReference>
<evidence type="ECO:0000313" key="7">
    <source>
        <dbReference type="Proteomes" id="UP001161094"/>
    </source>
</evidence>
<evidence type="ECO:0000256" key="1">
    <source>
        <dbReference type="ARBA" id="ARBA00004453"/>
    </source>
</evidence>
<dbReference type="InterPro" id="IPR007476">
    <property type="entry name" value="RdgC"/>
</dbReference>
<name>A0AA42LSH9_9BURK</name>
<comment type="subcellular location">
    <subcellularLocation>
        <location evidence="1">Cytoplasm</location>
        <location evidence="1">Nucleoid</location>
    </subcellularLocation>
</comment>
<dbReference type="RefSeq" id="WP_279996631.1">
    <property type="nucleotide sequence ID" value="NZ_JAOCDZ010000018.1"/>
</dbReference>
<keyword evidence="4" id="KW-0963">Cytoplasm</keyword>
<comment type="similarity">
    <text evidence="2">Belongs to the RdgC family.</text>
</comment>
<gene>
    <name evidence="6" type="ORF">N5D93_22775</name>
</gene>
<dbReference type="PANTHER" id="PTHR38103:SF1">
    <property type="entry name" value="RECOMBINATION-ASSOCIATED PROTEIN RDGC"/>
    <property type="match status" value="1"/>
</dbReference>
<dbReference type="AlphaFoldDB" id="A0AA42LSH9"/>
<evidence type="ECO:0000256" key="3">
    <source>
        <dbReference type="ARBA" id="ARBA00022296"/>
    </source>
</evidence>
<reference evidence="6" key="1">
    <citation type="submission" date="2022-09" db="EMBL/GenBank/DDBJ databases">
        <title>Intensive care unit water sources are persistently colonized with multi-drug resistant bacteria and are the site of extensive horizontal gene transfer of antibiotic resistance genes.</title>
        <authorList>
            <person name="Diorio-Toth L."/>
        </authorList>
    </citation>
    <scope>NUCLEOTIDE SEQUENCE</scope>
    <source>
        <strain evidence="6">GD03843</strain>
    </source>
</reference>
<dbReference type="Pfam" id="PF04381">
    <property type="entry name" value="RdgC"/>
    <property type="match status" value="1"/>
</dbReference>
<keyword evidence="5" id="KW-0233">DNA recombination</keyword>
<dbReference type="Proteomes" id="UP001161094">
    <property type="component" value="Unassembled WGS sequence"/>
</dbReference>
<organism evidence="6 7">
    <name type="scientific">Achromobacter spanius</name>
    <dbReference type="NCBI Taxonomy" id="217203"/>
    <lineage>
        <taxon>Bacteria</taxon>
        <taxon>Pseudomonadati</taxon>
        <taxon>Pseudomonadota</taxon>
        <taxon>Betaproteobacteria</taxon>
        <taxon>Burkholderiales</taxon>
        <taxon>Alcaligenaceae</taxon>
        <taxon>Achromobacter</taxon>
    </lineage>
</organism>
<dbReference type="NCBIfam" id="NF001464">
    <property type="entry name" value="PRK00321.1-5"/>
    <property type="match status" value="1"/>
</dbReference>
<sequence length="302" mass="34153">MSRTFFKNAHVYRSQEDIASSSEALEEQLGRLAFAMPESGREGRGWLPAGVGNTCVREVGPHWLIRMRTARRLLPAAVVRQRVKEVAALIEHRQGYKPGRRQLKDIKDRVLEELLPKAFLQMRDTDVWIDRDNGWIVVDTASSKRADEVLSLLSKTVDPFSVEPLQVQTAPGRVMTQWVLDGEASEGFSIDQDAELRSRGRGHDAIRWVRHSIETVDARRHIEQGKQCTRLALTWADKISFTLTEDLTLRRLRFLDVLQKDLPSDVRDEEETFDTSFALMAGELAGLLAALMACLGGCDIED</sequence>
<dbReference type="NCBIfam" id="NF001463">
    <property type="entry name" value="PRK00321.1-4"/>
    <property type="match status" value="1"/>
</dbReference>
<evidence type="ECO:0000313" key="6">
    <source>
        <dbReference type="EMBL" id="MDH0738660.1"/>
    </source>
</evidence>
<dbReference type="GO" id="GO:0043590">
    <property type="term" value="C:bacterial nucleoid"/>
    <property type="evidence" value="ECO:0007669"/>
    <property type="project" value="TreeGrafter"/>
</dbReference>
<evidence type="ECO:0000256" key="4">
    <source>
        <dbReference type="ARBA" id="ARBA00022490"/>
    </source>
</evidence>
<protein>
    <recommendedName>
        <fullName evidence="3">Recombination-associated protein RdgC</fullName>
    </recommendedName>
</protein>
<proteinExistence type="inferred from homology"/>
<dbReference type="PANTHER" id="PTHR38103">
    <property type="entry name" value="RECOMBINATION-ASSOCIATED PROTEIN RDGC"/>
    <property type="match status" value="1"/>
</dbReference>
<accession>A0AA42LSH9</accession>